<dbReference type="RefSeq" id="WP_378127955.1">
    <property type="nucleotide sequence ID" value="NZ_JBHSED010000074.1"/>
</dbReference>
<proteinExistence type="predicted"/>
<feature type="transmembrane region" description="Helical" evidence="1">
    <location>
        <begin position="120"/>
        <end position="141"/>
    </location>
</feature>
<name>A0ABV8SI40_9BACL</name>
<dbReference type="Proteomes" id="UP001595755">
    <property type="component" value="Unassembled WGS sequence"/>
</dbReference>
<sequence>MSHYLKLVHLEIHRFRYMLFGLMGLTALVQIGAIVFRVLGEIEERNAYFQATGKASETFFAPMSFTRAVADTQFWFAVPIGLSIATLVLYAFLIWYRDWIGRNTFVYRLLALPAGRKPVYFAKLTALLTFVFAMVGFQLLLMPIAREIYTMIAPADQLEFSYIADAILASRLFSLLLPGSFGTFVVHYGLGIMGVLVAFTAILLERSFRLIGIAYGLAYTVGCIALVVYPAYVFGMSYPRGYLYAEEIFAIQLAILGLVALVSVWLGLYLLKKKVSA</sequence>
<protein>
    <recommendedName>
        <fullName evidence="4">ABC transporter permease</fullName>
    </recommendedName>
</protein>
<keyword evidence="1" id="KW-0472">Membrane</keyword>
<feature type="transmembrane region" description="Helical" evidence="1">
    <location>
        <begin position="216"/>
        <end position="236"/>
    </location>
</feature>
<gene>
    <name evidence="2" type="ORF">ACFO1S_27695</name>
</gene>
<evidence type="ECO:0000256" key="1">
    <source>
        <dbReference type="SAM" id="Phobius"/>
    </source>
</evidence>
<evidence type="ECO:0000313" key="2">
    <source>
        <dbReference type="EMBL" id="MFC4307213.1"/>
    </source>
</evidence>
<evidence type="ECO:0000313" key="3">
    <source>
        <dbReference type="Proteomes" id="UP001595755"/>
    </source>
</evidence>
<evidence type="ECO:0008006" key="4">
    <source>
        <dbReference type="Google" id="ProtNLM"/>
    </source>
</evidence>
<feature type="transmembrane region" description="Helical" evidence="1">
    <location>
        <begin position="248"/>
        <end position="271"/>
    </location>
</feature>
<keyword evidence="3" id="KW-1185">Reference proteome</keyword>
<organism evidence="2 3">
    <name type="scientific">Cohnella boryungensis</name>
    <dbReference type="NCBI Taxonomy" id="768479"/>
    <lineage>
        <taxon>Bacteria</taxon>
        <taxon>Bacillati</taxon>
        <taxon>Bacillota</taxon>
        <taxon>Bacilli</taxon>
        <taxon>Bacillales</taxon>
        <taxon>Paenibacillaceae</taxon>
        <taxon>Cohnella</taxon>
    </lineage>
</organism>
<feature type="transmembrane region" description="Helical" evidence="1">
    <location>
        <begin position="15"/>
        <end position="39"/>
    </location>
</feature>
<keyword evidence="1" id="KW-0812">Transmembrane</keyword>
<feature type="transmembrane region" description="Helical" evidence="1">
    <location>
        <begin position="185"/>
        <end position="204"/>
    </location>
</feature>
<comment type="caution">
    <text evidence="2">The sequence shown here is derived from an EMBL/GenBank/DDBJ whole genome shotgun (WGS) entry which is preliminary data.</text>
</comment>
<dbReference type="EMBL" id="JBHSED010000074">
    <property type="protein sequence ID" value="MFC4307213.1"/>
    <property type="molecule type" value="Genomic_DNA"/>
</dbReference>
<reference evidence="3" key="1">
    <citation type="journal article" date="2019" name="Int. J. Syst. Evol. Microbiol.">
        <title>The Global Catalogue of Microorganisms (GCM) 10K type strain sequencing project: providing services to taxonomists for standard genome sequencing and annotation.</title>
        <authorList>
            <consortium name="The Broad Institute Genomics Platform"/>
            <consortium name="The Broad Institute Genome Sequencing Center for Infectious Disease"/>
            <person name="Wu L."/>
            <person name="Ma J."/>
        </authorList>
    </citation>
    <scope>NUCLEOTIDE SEQUENCE [LARGE SCALE GENOMIC DNA]</scope>
    <source>
        <strain evidence="3">CGMCC 4.1641</strain>
    </source>
</reference>
<keyword evidence="1" id="KW-1133">Transmembrane helix</keyword>
<accession>A0ABV8SI40</accession>
<feature type="transmembrane region" description="Helical" evidence="1">
    <location>
        <begin position="74"/>
        <end position="96"/>
    </location>
</feature>